<dbReference type="SMART" id="SM00642">
    <property type="entry name" value="Aamy"/>
    <property type="match status" value="1"/>
</dbReference>
<gene>
    <name evidence="2" type="ORF">C5745_07675</name>
</gene>
<dbReference type="PANTHER" id="PTHR10357:SF219">
    <property type="entry name" value="MALTOSE ALPHA-D-GLUCOSYLTRANSFERASE"/>
    <property type="match status" value="1"/>
</dbReference>
<dbReference type="EMBL" id="PVBQ01000005">
    <property type="protein sequence ID" value="PRD47786.1"/>
    <property type="molecule type" value="Genomic_DNA"/>
</dbReference>
<sequence length="575" mass="66595">MMQTAFLSRTISFLVLSTFCACTNVSKIKEPQPNMPDTWYRNAVIYNLEVSTFKDSDNDGMGDFNGLRNKLGYLADTLGIDVIWLAPFQPSPQRDDGYDIVDHFAIDPRLGSMAEFAGFIAEAKRRGLRVIMDAVLNHTSIEHPWYQAARSDSTSMYHTWYVWSDTKPKDWDKGMVFPGVQNATWTYDEVAAKYYFHRFYDFQPDLNYENPAVQRKALEILNHWLAAGLDGFRLDAVPFIIDIPRTGSENPEHLFSVLTAIRKTVEETNPQTLLLGEANVSATENIDYFGEDGERLNMMFNFFANQKLFFSLAEQDPEPLSKALEEFKEKPALCQWAFFLRNHDEIDLARLTKRQRQRVYDRFGPETNMQLYERGIRRRLAPMIDNPRLIRMAYSLLFSLPGTPVLRYGEEIGMGDDLTLQERLAVRTPMQWDSSRHGGFTQADEPFRNVINSGEYAYEHINVERQYTDSTSLLYFIRTLVKARKSHPEIGRGNWDIIPTSSNSIFAIRYYDEDKQLITVHNFSETSEQFTFDKSITDGFHIDTVLHNEQPNPNLEDNELEGYGFKWLQLVSNRE</sequence>
<proteinExistence type="predicted"/>
<protein>
    <submittedName>
        <fullName evidence="2">Trehalose synthase</fullName>
    </submittedName>
</protein>
<dbReference type="Gene3D" id="3.20.20.80">
    <property type="entry name" value="Glycosidases"/>
    <property type="match status" value="1"/>
</dbReference>
<comment type="caution">
    <text evidence="2">The sequence shown here is derived from an EMBL/GenBank/DDBJ whole genome shotgun (WGS) entry which is preliminary data.</text>
</comment>
<dbReference type="InterPro" id="IPR017853">
    <property type="entry name" value="GH"/>
</dbReference>
<dbReference type="InterPro" id="IPR006047">
    <property type="entry name" value="GH13_cat_dom"/>
</dbReference>
<dbReference type="RefSeq" id="WP_105716413.1">
    <property type="nucleotide sequence ID" value="NZ_PVBQ01000005.1"/>
</dbReference>
<dbReference type="InterPro" id="IPR013780">
    <property type="entry name" value="Glyco_hydro_b"/>
</dbReference>
<evidence type="ECO:0000313" key="2">
    <source>
        <dbReference type="EMBL" id="PRD47786.1"/>
    </source>
</evidence>
<dbReference type="SUPFAM" id="SSF51011">
    <property type="entry name" value="Glycosyl hydrolase domain"/>
    <property type="match status" value="1"/>
</dbReference>
<evidence type="ECO:0000259" key="1">
    <source>
        <dbReference type="SMART" id="SM00642"/>
    </source>
</evidence>
<dbReference type="Gene3D" id="3.90.400.10">
    <property type="entry name" value="Oligo-1,6-glucosidase, Domain 2"/>
    <property type="match status" value="1"/>
</dbReference>
<dbReference type="PANTHER" id="PTHR10357">
    <property type="entry name" value="ALPHA-AMYLASE FAMILY MEMBER"/>
    <property type="match status" value="1"/>
</dbReference>
<keyword evidence="3" id="KW-1185">Reference proteome</keyword>
<name>A0A2S9J4R2_9SPHI</name>
<dbReference type="Proteomes" id="UP000239711">
    <property type="component" value="Unassembled WGS sequence"/>
</dbReference>
<accession>A0A2S9J4R2</accession>
<dbReference type="InterPro" id="IPR045857">
    <property type="entry name" value="O16G_dom_2"/>
</dbReference>
<feature type="domain" description="Glycosyl hydrolase family 13 catalytic" evidence="1">
    <location>
        <begin position="47"/>
        <end position="484"/>
    </location>
</feature>
<dbReference type="SUPFAM" id="SSF51445">
    <property type="entry name" value="(Trans)glycosidases"/>
    <property type="match status" value="1"/>
</dbReference>
<dbReference type="AlphaFoldDB" id="A0A2S9J4R2"/>
<organism evidence="2 3">
    <name type="scientific">Sphingobacterium haloxyli</name>
    <dbReference type="NCBI Taxonomy" id="2100533"/>
    <lineage>
        <taxon>Bacteria</taxon>
        <taxon>Pseudomonadati</taxon>
        <taxon>Bacteroidota</taxon>
        <taxon>Sphingobacteriia</taxon>
        <taxon>Sphingobacteriales</taxon>
        <taxon>Sphingobacteriaceae</taxon>
        <taxon>Sphingobacterium</taxon>
    </lineage>
</organism>
<dbReference type="GO" id="GO:0005975">
    <property type="term" value="P:carbohydrate metabolic process"/>
    <property type="evidence" value="ECO:0007669"/>
    <property type="project" value="InterPro"/>
</dbReference>
<dbReference type="OrthoDB" id="9806009at2"/>
<dbReference type="CDD" id="cd11334">
    <property type="entry name" value="AmyAc_TreS"/>
    <property type="match status" value="1"/>
</dbReference>
<reference evidence="2 3" key="1">
    <citation type="submission" date="2018-02" db="EMBL/GenBank/DDBJ databases">
        <title>The draft genome of Sphingobacterium sp. 5JN-11.</title>
        <authorList>
            <person name="Liu L."/>
            <person name="Li L."/>
            <person name="Liang L."/>
            <person name="Zhang X."/>
            <person name="Wang T."/>
        </authorList>
    </citation>
    <scope>NUCLEOTIDE SEQUENCE [LARGE SCALE GENOMIC DNA]</scope>
    <source>
        <strain evidence="2 3">5JN-11</strain>
    </source>
</reference>
<dbReference type="Gene3D" id="2.60.40.1180">
    <property type="entry name" value="Golgi alpha-mannosidase II"/>
    <property type="match status" value="1"/>
</dbReference>
<evidence type="ECO:0000313" key="3">
    <source>
        <dbReference type="Proteomes" id="UP000239711"/>
    </source>
</evidence>
<dbReference type="Pfam" id="PF00128">
    <property type="entry name" value="Alpha-amylase"/>
    <property type="match status" value="1"/>
</dbReference>